<name>A0A0K0CWZ3_ANGCA</name>
<evidence type="ECO:0000313" key="5">
    <source>
        <dbReference type="WBParaSite" id="ACAC_0000202201-mRNA-1"/>
    </source>
</evidence>
<evidence type="ECO:0000256" key="1">
    <source>
        <dbReference type="ARBA" id="ARBA00010136"/>
    </source>
</evidence>
<dbReference type="InterPro" id="IPR024571">
    <property type="entry name" value="ERAP1-like_C_dom"/>
</dbReference>
<dbReference type="Pfam" id="PF01433">
    <property type="entry name" value="Peptidase_M1"/>
    <property type="match status" value="1"/>
</dbReference>
<protein>
    <submittedName>
        <fullName evidence="5">Peptidase_M1 domain-containing protein</fullName>
    </submittedName>
</protein>
<sequence length="448" mass="51994">LGDRSVSGEGILIFREDSLLFDPSTDSVEEKVKIVTALCYEITHQWFGSLVSVVDWPDLWLVGAFSRYMEYLLTEKIFVGAIDTMSYQLVESVETALLDDDGSLSHPLTFKTEFPTDVYEFNEQTTHDKVGSLKMHWKTLATIQYFSLYIRIRNHLQMGYPVVDVYRLNSHTIELTQRRFKLQLNNVIPEKEKFRNAVYWYKWEVPIFYEINGTKQEMICFSDSILINSESFGFYRVNYDQQEWIAIADQLTNNHTVVSLVNKRASLISRYGRLAFNDTILIFSRTKKEIVKTYCQLSPQSCTKTLVTQFKTNLMASCERSEIASECSKVPLSIRSLVYCTGVAEIEPEGLEQIREFYVREVNEAERRRLVAALSCSKDPGQLRKYVYLNDLAHIPKLSYFLMTMEGIRRVEKSKFSGDFVTFSNMLKNAIHLGNEREIKQVNQDQFS</sequence>
<comment type="similarity">
    <text evidence="1">Belongs to the peptidase M1 family.</text>
</comment>
<dbReference type="InterPro" id="IPR050344">
    <property type="entry name" value="Peptidase_M1_aminopeptidases"/>
</dbReference>
<reference evidence="4" key="1">
    <citation type="submission" date="2012-09" db="EMBL/GenBank/DDBJ databases">
        <authorList>
            <person name="Martin A.A."/>
        </authorList>
    </citation>
    <scope>NUCLEOTIDE SEQUENCE</scope>
</reference>
<dbReference type="GO" id="GO:0070006">
    <property type="term" value="F:metalloaminopeptidase activity"/>
    <property type="evidence" value="ECO:0007669"/>
    <property type="project" value="TreeGrafter"/>
</dbReference>
<dbReference type="InterPro" id="IPR027268">
    <property type="entry name" value="Peptidase_M4/M1_CTD_sf"/>
</dbReference>
<evidence type="ECO:0000313" key="4">
    <source>
        <dbReference type="Proteomes" id="UP000035642"/>
    </source>
</evidence>
<evidence type="ECO:0000259" key="3">
    <source>
        <dbReference type="Pfam" id="PF11838"/>
    </source>
</evidence>
<dbReference type="Pfam" id="PF11838">
    <property type="entry name" value="ERAP1_C"/>
    <property type="match status" value="1"/>
</dbReference>
<dbReference type="AlphaFoldDB" id="A0A0K0CWZ3"/>
<feature type="domain" description="Peptidase M1 membrane alanine aminopeptidase" evidence="2">
    <location>
        <begin position="10"/>
        <end position="146"/>
    </location>
</feature>
<dbReference type="InterPro" id="IPR014782">
    <property type="entry name" value="Peptidase_M1_dom"/>
</dbReference>
<organism evidence="4 5">
    <name type="scientific">Angiostrongylus cantonensis</name>
    <name type="common">Rat lungworm</name>
    <dbReference type="NCBI Taxonomy" id="6313"/>
    <lineage>
        <taxon>Eukaryota</taxon>
        <taxon>Metazoa</taxon>
        <taxon>Ecdysozoa</taxon>
        <taxon>Nematoda</taxon>
        <taxon>Chromadorea</taxon>
        <taxon>Rhabditida</taxon>
        <taxon>Rhabditina</taxon>
        <taxon>Rhabditomorpha</taxon>
        <taxon>Strongyloidea</taxon>
        <taxon>Metastrongylidae</taxon>
        <taxon>Angiostrongylus</taxon>
    </lineage>
</organism>
<dbReference type="GO" id="GO:0005737">
    <property type="term" value="C:cytoplasm"/>
    <property type="evidence" value="ECO:0007669"/>
    <property type="project" value="TreeGrafter"/>
</dbReference>
<evidence type="ECO:0000259" key="2">
    <source>
        <dbReference type="Pfam" id="PF01433"/>
    </source>
</evidence>
<dbReference type="GO" id="GO:0043171">
    <property type="term" value="P:peptide catabolic process"/>
    <property type="evidence" value="ECO:0007669"/>
    <property type="project" value="TreeGrafter"/>
</dbReference>
<keyword evidence="4" id="KW-1185">Reference proteome</keyword>
<dbReference type="GO" id="GO:0006508">
    <property type="term" value="P:proteolysis"/>
    <property type="evidence" value="ECO:0007669"/>
    <property type="project" value="TreeGrafter"/>
</dbReference>
<dbReference type="GO" id="GO:0042277">
    <property type="term" value="F:peptide binding"/>
    <property type="evidence" value="ECO:0007669"/>
    <property type="project" value="TreeGrafter"/>
</dbReference>
<reference evidence="5" key="2">
    <citation type="submission" date="2017-02" db="UniProtKB">
        <authorList>
            <consortium name="WormBaseParasite"/>
        </authorList>
    </citation>
    <scope>IDENTIFICATION</scope>
</reference>
<dbReference type="GO" id="GO:0005615">
    <property type="term" value="C:extracellular space"/>
    <property type="evidence" value="ECO:0007669"/>
    <property type="project" value="TreeGrafter"/>
</dbReference>
<dbReference type="Gene3D" id="1.25.50.20">
    <property type="match status" value="1"/>
</dbReference>
<dbReference type="PANTHER" id="PTHR11533:SF299">
    <property type="entry name" value="AMINOPEPTIDASE"/>
    <property type="match status" value="1"/>
</dbReference>
<feature type="domain" description="ERAP1-like C-terminal" evidence="3">
    <location>
        <begin position="286"/>
        <end position="390"/>
    </location>
</feature>
<dbReference type="Gene3D" id="1.10.390.10">
    <property type="entry name" value="Neutral Protease Domain 2"/>
    <property type="match status" value="1"/>
</dbReference>
<dbReference type="Gene3D" id="2.60.40.1910">
    <property type="match status" value="1"/>
</dbReference>
<dbReference type="WBParaSite" id="ACAC_0000202201-mRNA-1">
    <property type="protein sequence ID" value="ACAC_0000202201-mRNA-1"/>
    <property type="gene ID" value="ACAC_0000202201"/>
</dbReference>
<dbReference type="PANTHER" id="PTHR11533">
    <property type="entry name" value="PROTEASE M1 ZINC METALLOPROTEASE"/>
    <property type="match status" value="1"/>
</dbReference>
<accession>A0A0K0CWZ3</accession>
<dbReference type="GO" id="GO:0008270">
    <property type="term" value="F:zinc ion binding"/>
    <property type="evidence" value="ECO:0007669"/>
    <property type="project" value="InterPro"/>
</dbReference>
<dbReference type="Proteomes" id="UP000035642">
    <property type="component" value="Unassembled WGS sequence"/>
</dbReference>
<dbReference type="GO" id="GO:0016020">
    <property type="term" value="C:membrane"/>
    <property type="evidence" value="ECO:0007669"/>
    <property type="project" value="TreeGrafter"/>
</dbReference>
<dbReference type="SUPFAM" id="SSF55486">
    <property type="entry name" value="Metalloproteases ('zincins'), catalytic domain"/>
    <property type="match status" value="1"/>
</dbReference>
<proteinExistence type="inferred from homology"/>
<dbReference type="STRING" id="6313.A0A0K0CWZ3"/>